<evidence type="ECO:0000259" key="2">
    <source>
        <dbReference type="Pfam" id="PF04773"/>
    </source>
</evidence>
<dbReference type="PANTHER" id="PTHR30273">
    <property type="entry name" value="PERIPLASMIC SIGNAL SENSOR AND SIGMA FACTOR ACTIVATOR FECR-RELATED"/>
    <property type="match status" value="1"/>
</dbReference>
<dbReference type="AlphaFoldDB" id="A0A941IWL9"/>
<sequence>MEMSEDVLIQYIKRELPADEMDKVTHQLKLDKELFHQYIQLKDIWDYTGLTSDVHQYDVKREWKRLPVRSAGRTGFMRLVGIAGIAAAVVIAFFVGQLIEKGSDNNALLSGAHVFTAPEGQITNVTLADGSTVVLNEGSSLSVPLNFGTDNRSVELSGEGYFDVSKNKELVFSVKSGKQEVKVLGTVFNIRAYTAEDKMITTLEEGIVRWEMEEHHITLKPGMQVVYDTRLGNIEQNTVDIHSVKQWALGRYLYEDAGLKEIVAVIEKWYGVTVNWQPADFAGQHFNGVIKRSASLEETLELMKVMLPIEYTINGQQVTIKRMR</sequence>
<comment type="caution">
    <text evidence="4">The sequence shown here is derived from an EMBL/GenBank/DDBJ whole genome shotgun (WGS) entry which is preliminary data.</text>
</comment>
<dbReference type="Pfam" id="PF16344">
    <property type="entry name" value="FecR_C"/>
    <property type="match status" value="1"/>
</dbReference>
<evidence type="ECO:0000313" key="4">
    <source>
        <dbReference type="EMBL" id="MBR8534688.1"/>
    </source>
</evidence>
<keyword evidence="1" id="KW-0472">Membrane</keyword>
<dbReference type="InterPro" id="IPR032508">
    <property type="entry name" value="FecR_C"/>
</dbReference>
<dbReference type="InterPro" id="IPR012373">
    <property type="entry name" value="Ferrdict_sens_TM"/>
</dbReference>
<evidence type="ECO:0000256" key="1">
    <source>
        <dbReference type="SAM" id="Phobius"/>
    </source>
</evidence>
<dbReference type="InterPro" id="IPR006860">
    <property type="entry name" value="FecR"/>
</dbReference>
<organism evidence="4 5">
    <name type="scientific">Carboxylicivirga sediminis</name>
    <dbReference type="NCBI Taxonomy" id="2006564"/>
    <lineage>
        <taxon>Bacteria</taxon>
        <taxon>Pseudomonadati</taxon>
        <taxon>Bacteroidota</taxon>
        <taxon>Bacteroidia</taxon>
        <taxon>Marinilabiliales</taxon>
        <taxon>Marinilabiliaceae</taxon>
        <taxon>Carboxylicivirga</taxon>
    </lineage>
</organism>
<evidence type="ECO:0000259" key="3">
    <source>
        <dbReference type="Pfam" id="PF16344"/>
    </source>
</evidence>
<dbReference type="PANTHER" id="PTHR30273:SF2">
    <property type="entry name" value="PROTEIN FECR"/>
    <property type="match status" value="1"/>
</dbReference>
<feature type="transmembrane region" description="Helical" evidence="1">
    <location>
        <begin position="79"/>
        <end position="99"/>
    </location>
</feature>
<reference evidence="4" key="2">
    <citation type="submission" date="2021-04" db="EMBL/GenBank/DDBJ databases">
        <authorList>
            <person name="Zhang T."/>
            <person name="Zhang Y."/>
            <person name="Lu D."/>
            <person name="Zuo D."/>
            <person name="Du Z."/>
        </authorList>
    </citation>
    <scope>NUCLEOTIDE SEQUENCE</scope>
    <source>
        <strain evidence="4">JR1</strain>
    </source>
</reference>
<gene>
    <name evidence="4" type="ORF">KDU71_03885</name>
</gene>
<dbReference type="PIRSF" id="PIRSF018266">
    <property type="entry name" value="FecR"/>
    <property type="match status" value="1"/>
</dbReference>
<keyword evidence="1" id="KW-1133">Transmembrane helix</keyword>
<dbReference type="Gene3D" id="2.60.120.1440">
    <property type="match status" value="1"/>
</dbReference>
<dbReference type="EMBL" id="JAGTAR010000004">
    <property type="protein sequence ID" value="MBR8534688.1"/>
    <property type="molecule type" value="Genomic_DNA"/>
</dbReference>
<feature type="domain" description="FecR protein" evidence="2">
    <location>
        <begin position="117"/>
        <end position="209"/>
    </location>
</feature>
<evidence type="ECO:0000313" key="5">
    <source>
        <dbReference type="Proteomes" id="UP000679220"/>
    </source>
</evidence>
<feature type="domain" description="Protein FecR C-terminal" evidence="3">
    <location>
        <begin position="252"/>
        <end position="320"/>
    </location>
</feature>
<name>A0A941IWL9_9BACT</name>
<keyword evidence="1" id="KW-0812">Transmembrane</keyword>
<accession>A0A941IWL9</accession>
<dbReference type="Gene3D" id="3.55.50.30">
    <property type="match status" value="1"/>
</dbReference>
<dbReference type="RefSeq" id="WP_212188595.1">
    <property type="nucleotide sequence ID" value="NZ_JAGTAR010000004.1"/>
</dbReference>
<reference evidence="4" key="1">
    <citation type="journal article" date="2018" name="Int. J. Syst. Evol. Microbiol.">
        <title>Carboxylicivirga sediminis sp. nov., isolated from coastal sediment.</title>
        <authorList>
            <person name="Wang F.Q."/>
            <person name="Ren L.H."/>
            <person name="Zou R.J."/>
            <person name="Sun Y.Z."/>
            <person name="Liu X.J."/>
            <person name="Jiang F."/>
            <person name="Liu L.J."/>
        </authorList>
    </citation>
    <scope>NUCLEOTIDE SEQUENCE</scope>
    <source>
        <strain evidence="4">JR1</strain>
    </source>
</reference>
<keyword evidence="5" id="KW-1185">Reference proteome</keyword>
<dbReference type="Pfam" id="PF04773">
    <property type="entry name" value="FecR"/>
    <property type="match status" value="1"/>
</dbReference>
<protein>
    <submittedName>
        <fullName evidence="4">FecR domain-containing protein</fullName>
    </submittedName>
</protein>
<dbReference type="Proteomes" id="UP000679220">
    <property type="component" value="Unassembled WGS sequence"/>
</dbReference>
<dbReference type="GO" id="GO:0016989">
    <property type="term" value="F:sigma factor antagonist activity"/>
    <property type="evidence" value="ECO:0007669"/>
    <property type="project" value="TreeGrafter"/>
</dbReference>
<proteinExistence type="predicted"/>